<dbReference type="GO" id="GO:0005886">
    <property type="term" value="C:plasma membrane"/>
    <property type="evidence" value="ECO:0007669"/>
    <property type="project" value="UniProtKB-SubCell"/>
</dbReference>
<evidence type="ECO:0000256" key="4">
    <source>
        <dbReference type="ARBA" id="ARBA00022989"/>
    </source>
</evidence>
<dbReference type="InterPro" id="IPR025857">
    <property type="entry name" value="MacB_PCD"/>
</dbReference>
<reference evidence="10 11" key="1">
    <citation type="journal article" date="2014" name="Genome Announc.">
        <title>Draft Genome Sequence of Lysobacter capsici AZ78, a Bacterium Antagonistic to Plant-Pathogenic Oomycetes.</title>
        <authorList>
            <person name="Puopolo G."/>
            <person name="Sonego P."/>
            <person name="Engelen K."/>
            <person name="Pertot I."/>
        </authorList>
    </citation>
    <scope>NUCLEOTIDE SEQUENCE [LARGE SCALE GENOMIC DNA]</scope>
    <source>
        <strain evidence="10 11">AZ78</strain>
    </source>
</reference>
<feature type="domain" description="MacB-like periplasmic core" evidence="9">
    <location>
        <begin position="27"/>
        <end position="223"/>
    </location>
</feature>
<dbReference type="InterPro" id="IPR003838">
    <property type="entry name" value="ABC3_permease_C"/>
</dbReference>
<sequence length="811" mass="85841">MSMAATLILSEWLRAWRNLLRKPGYLLVAALTLALGVAASCAVFSLLYQGLLRPLPFAQPQQLVAIGMDYEGSVVAAPAIQRSLRELPEFSASGIASSFVRNVNVVRDDALLVSPLLLADHGFLHTLGVRMALGRNFSQAEDRPEGDRVVVIGHGFWIAQFGGDANVLGRSIVLAGKPARIIGVLPKDFAWVEDFDLLVPMRLAPASQDMDTNQYAIARLRAPAEGLNARIDARIHALIGDLRSSMAPEAYQHLSRQRYLAMPLREFYTGATGATLWLFFAAALCVLAIAAINLTNLVIQRSIVRTHDSAVRAALGASGLRLAMPAFAEALLIGACGSAAGIALAWAGLRLLGGSVPPQWLPGGRIALVAAGGWFALAIGVLVALLAAALGAWRGRVRSLSAELVGGGRSGLSRHAGRLGRVLVIAQVALAALLLVVASLFMRSLYELNSVPLGFDATSVETFKLAPVRRIYTDIDAVNAQTRAVLDRLRALPGVQRVAVTGNLPLGSQLNLPATLADGRSIQPQYRPVGGDYFALFAIASSAGRVFDARDSHGAEPVCVVSAAFAREYLKGDPLGQTLRMGRGDGNAMPTMRVVGVVGDVRQFGPAEPAPPIVYVPLAQMPPKLWNTMREFGPLNYAVRTHGQIANLEPALRKAVAEAAPQQPIGDIRSMRSVVDEAMGESRLQLLLVGLFSLLALSLACIGLYAVLSVNVAARRHEYGVRAALGASARRLLALVFRDSAVQVAIGLGAGLIAALLAARVIRRFLFGVGAADPLAMLAVALVLALAAAVATALPALRVARSDPMQALRVD</sequence>
<dbReference type="Pfam" id="PF02687">
    <property type="entry name" value="FtsX"/>
    <property type="match status" value="1"/>
</dbReference>
<comment type="similarity">
    <text evidence="6">Belongs to the ABC-4 integral membrane protein family.</text>
</comment>
<organism evidence="10 11">
    <name type="scientific">Lysobacter capsici AZ78</name>
    <dbReference type="NCBI Taxonomy" id="1444315"/>
    <lineage>
        <taxon>Bacteria</taxon>
        <taxon>Pseudomonadati</taxon>
        <taxon>Pseudomonadota</taxon>
        <taxon>Gammaproteobacteria</taxon>
        <taxon>Lysobacterales</taxon>
        <taxon>Lysobacteraceae</taxon>
        <taxon>Lysobacter</taxon>
    </lineage>
</organism>
<dbReference type="NCBIfam" id="TIGR03434">
    <property type="entry name" value="ADOP"/>
    <property type="match status" value="1"/>
</dbReference>
<dbReference type="PANTHER" id="PTHR30572:SF4">
    <property type="entry name" value="ABC TRANSPORTER PERMEASE YTRF"/>
    <property type="match status" value="1"/>
</dbReference>
<evidence type="ECO:0000256" key="7">
    <source>
        <dbReference type="SAM" id="Phobius"/>
    </source>
</evidence>
<evidence type="ECO:0000313" key="11">
    <source>
        <dbReference type="Proteomes" id="UP000023435"/>
    </source>
</evidence>
<feature type="transmembrane region" description="Helical" evidence="7">
    <location>
        <begin position="276"/>
        <end position="299"/>
    </location>
</feature>
<evidence type="ECO:0000259" key="8">
    <source>
        <dbReference type="Pfam" id="PF02687"/>
    </source>
</evidence>
<evidence type="ECO:0000256" key="6">
    <source>
        <dbReference type="ARBA" id="ARBA00038076"/>
    </source>
</evidence>
<feature type="transmembrane region" description="Helical" evidence="7">
    <location>
        <begin position="422"/>
        <end position="442"/>
    </location>
</feature>
<keyword evidence="3 7" id="KW-0812">Transmembrane</keyword>
<dbReference type="EMBL" id="JAJA02000001">
    <property type="protein sequence ID" value="KWS03299.1"/>
    <property type="molecule type" value="Genomic_DNA"/>
</dbReference>
<accession>A0A108U674</accession>
<dbReference type="Proteomes" id="UP000023435">
    <property type="component" value="Unassembled WGS sequence"/>
</dbReference>
<feature type="domain" description="MacB-like periplasmic core" evidence="9">
    <location>
        <begin position="477"/>
        <end position="625"/>
    </location>
</feature>
<gene>
    <name evidence="10" type="ORF">AZ78_0845</name>
</gene>
<evidence type="ECO:0000256" key="1">
    <source>
        <dbReference type="ARBA" id="ARBA00004651"/>
    </source>
</evidence>
<evidence type="ECO:0000256" key="3">
    <source>
        <dbReference type="ARBA" id="ARBA00022692"/>
    </source>
</evidence>
<feature type="transmembrane region" description="Helical" evidence="7">
    <location>
        <begin position="366"/>
        <end position="393"/>
    </location>
</feature>
<dbReference type="GO" id="GO:0022857">
    <property type="term" value="F:transmembrane transporter activity"/>
    <property type="evidence" value="ECO:0007669"/>
    <property type="project" value="TreeGrafter"/>
</dbReference>
<name>A0A108U674_9GAMM</name>
<feature type="transmembrane region" description="Helical" evidence="7">
    <location>
        <begin position="686"/>
        <end position="708"/>
    </location>
</feature>
<keyword evidence="4 7" id="KW-1133">Transmembrane helix</keyword>
<dbReference type="Pfam" id="PF12704">
    <property type="entry name" value="MacB_PCD"/>
    <property type="match status" value="2"/>
</dbReference>
<feature type="domain" description="ABC3 transporter permease C-terminal" evidence="8">
    <location>
        <begin position="691"/>
        <end position="804"/>
    </location>
</feature>
<proteinExistence type="inferred from homology"/>
<keyword evidence="2" id="KW-1003">Cell membrane</keyword>
<evidence type="ECO:0000259" key="9">
    <source>
        <dbReference type="Pfam" id="PF12704"/>
    </source>
</evidence>
<protein>
    <submittedName>
        <fullName evidence="10">Permease</fullName>
    </submittedName>
</protein>
<dbReference type="PANTHER" id="PTHR30572">
    <property type="entry name" value="MEMBRANE COMPONENT OF TRANSPORTER-RELATED"/>
    <property type="match status" value="1"/>
</dbReference>
<feature type="transmembrane region" description="Helical" evidence="7">
    <location>
        <begin position="740"/>
        <end position="762"/>
    </location>
</feature>
<feature type="transmembrane region" description="Helical" evidence="7">
    <location>
        <begin position="320"/>
        <end position="346"/>
    </location>
</feature>
<evidence type="ECO:0000313" key="10">
    <source>
        <dbReference type="EMBL" id="KWS03299.1"/>
    </source>
</evidence>
<evidence type="ECO:0000256" key="2">
    <source>
        <dbReference type="ARBA" id="ARBA00022475"/>
    </source>
</evidence>
<comment type="caution">
    <text evidence="10">The sequence shown here is derived from an EMBL/GenBank/DDBJ whole genome shotgun (WGS) entry which is preliminary data.</text>
</comment>
<comment type="subcellular location">
    <subcellularLocation>
        <location evidence="1">Cell membrane</location>
        <topology evidence="1">Multi-pass membrane protein</topology>
    </subcellularLocation>
</comment>
<feature type="transmembrane region" description="Helical" evidence="7">
    <location>
        <begin position="774"/>
        <end position="797"/>
    </location>
</feature>
<keyword evidence="11" id="KW-1185">Reference proteome</keyword>
<dbReference type="InterPro" id="IPR017800">
    <property type="entry name" value="ADOP"/>
</dbReference>
<keyword evidence="5 7" id="KW-0472">Membrane</keyword>
<dbReference type="AlphaFoldDB" id="A0A108U674"/>
<dbReference type="InterPro" id="IPR050250">
    <property type="entry name" value="Macrolide_Exporter_MacB"/>
</dbReference>
<evidence type="ECO:0000256" key="5">
    <source>
        <dbReference type="ARBA" id="ARBA00023136"/>
    </source>
</evidence>